<accession>A0A2H0UQA3</accession>
<dbReference type="NCBIfam" id="TIGR00029">
    <property type="entry name" value="S20"/>
    <property type="match status" value="1"/>
</dbReference>
<protein>
    <recommendedName>
        <fullName evidence="5 6">Small ribosomal subunit protein bS20</fullName>
    </recommendedName>
</protein>
<dbReference type="Proteomes" id="UP000229615">
    <property type="component" value="Unassembled WGS sequence"/>
</dbReference>
<dbReference type="GO" id="GO:0019843">
    <property type="term" value="F:rRNA binding"/>
    <property type="evidence" value="ECO:0007669"/>
    <property type="project" value="UniProtKB-UniRule"/>
</dbReference>
<reference evidence="8" key="1">
    <citation type="submission" date="2017-09" db="EMBL/GenBank/DDBJ databases">
        <title>Depth-based differentiation of microbial function through sediment-hosted aquifers and enrichment of novel symbionts in the deep terrestrial subsurface.</title>
        <authorList>
            <person name="Probst A.J."/>
            <person name="Ladd B."/>
            <person name="Jarett J.K."/>
            <person name="Geller-Mcgrath D.E."/>
            <person name="Sieber C.M.K."/>
            <person name="Emerson J.B."/>
            <person name="Anantharaman K."/>
            <person name="Thomas B.C."/>
            <person name="Malmstrom R."/>
            <person name="Stieglmeier M."/>
            <person name="Klingl A."/>
            <person name="Woyke T."/>
            <person name="Ryan C.M."/>
            <person name="Banfield J.F."/>
        </authorList>
    </citation>
    <scope>NUCLEOTIDE SEQUENCE [LARGE SCALE GENOMIC DNA]</scope>
</reference>
<dbReference type="AlphaFoldDB" id="A0A2H0UQA3"/>
<proteinExistence type="inferred from homology"/>
<keyword evidence="4 6" id="KW-0687">Ribonucleoprotein</keyword>
<organism evidence="7 8">
    <name type="scientific">Candidatus Harrisonbacteria bacterium CG10_big_fil_rev_8_21_14_0_10_44_23</name>
    <dbReference type="NCBI Taxonomy" id="1974585"/>
    <lineage>
        <taxon>Bacteria</taxon>
        <taxon>Candidatus Harrisoniibacteriota</taxon>
    </lineage>
</organism>
<evidence type="ECO:0000313" key="7">
    <source>
        <dbReference type="EMBL" id="PIR88587.1"/>
    </source>
</evidence>
<evidence type="ECO:0000313" key="8">
    <source>
        <dbReference type="Proteomes" id="UP000229615"/>
    </source>
</evidence>
<evidence type="ECO:0000256" key="3">
    <source>
        <dbReference type="ARBA" id="ARBA00022980"/>
    </source>
</evidence>
<dbReference type="SUPFAM" id="SSF46992">
    <property type="entry name" value="Ribosomal protein S20"/>
    <property type="match status" value="1"/>
</dbReference>
<comment type="similarity">
    <text evidence="6">Belongs to the bacterial ribosomal protein bS20 family.</text>
</comment>
<evidence type="ECO:0000256" key="5">
    <source>
        <dbReference type="ARBA" id="ARBA00035136"/>
    </source>
</evidence>
<sequence>MPNLNAAKKSLRQDAKRIKVNFAAKRELKGLIKDFKQAAEVDQKKAQEILPKVFKKLDKSAKINLIKKNKANRIKSRLSKKIALKK</sequence>
<dbReference type="EMBL" id="PFBB01000014">
    <property type="protein sequence ID" value="PIR88587.1"/>
    <property type="molecule type" value="Genomic_DNA"/>
</dbReference>
<evidence type="ECO:0000256" key="2">
    <source>
        <dbReference type="ARBA" id="ARBA00022884"/>
    </source>
</evidence>
<dbReference type="Pfam" id="PF01649">
    <property type="entry name" value="Ribosomal_S20p"/>
    <property type="match status" value="1"/>
</dbReference>
<dbReference type="GO" id="GO:0003735">
    <property type="term" value="F:structural constituent of ribosome"/>
    <property type="evidence" value="ECO:0007669"/>
    <property type="project" value="InterPro"/>
</dbReference>
<evidence type="ECO:0000256" key="4">
    <source>
        <dbReference type="ARBA" id="ARBA00023274"/>
    </source>
</evidence>
<dbReference type="GO" id="GO:0005840">
    <property type="term" value="C:ribosome"/>
    <property type="evidence" value="ECO:0007669"/>
    <property type="project" value="UniProtKB-KW"/>
</dbReference>
<dbReference type="HAMAP" id="MF_00500">
    <property type="entry name" value="Ribosomal_bS20"/>
    <property type="match status" value="1"/>
</dbReference>
<gene>
    <name evidence="6 7" type="primary">rpsT</name>
    <name evidence="7" type="ORF">COU09_01220</name>
</gene>
<comment type="function">
    <text evidence="6">Binds directly to 16S ribosomal RNA.</text>
</comment>
<keyword evidence="3 6" id="KW-0689">Ribosomal protein</keyword>
<dbReference type="GO" id="GO:1990904">
    <property type="term" value="C:ribonucleoprotein complex"/>
    <property type="evidence" value="ECO:0007669"/>
    <property type="project" value="UniProtKB-KW"/>
</dbReference>
<evidence type="ECO:0000256" key="1">
    <source>
        <dbReference type="ARBA" id="ARBA00022730"/>
    </source>
</evidence>
<comment type="caution">
    <text evidence="7">The sequence shown here is derived from an EMBL/GenBank/DDBJ whole genome shotgun (WGS) entry which is preliminary data.</text>
</comment>
<dbReference type="Gene3D" id="1.20.58.110">
    <property type="entry name" value="Ribosomal protein S20"/>
    <property type="match status" value="1"/>
</dbReference>
<name>A0A2H0UQA3_9BACT</name>
<dbReference type="InterPro" id="IPR036510">
    <property type="entry name" value="Ribosomal_bS20_sf"/>
</dbReference>
<dbReference type="InterPro" id="IPR002583">
    <property type="entry name" value="Ribosomal_bS20"/>
</dbReference>
<keyword evidence="2 6" id="KW-0694">RNA-binding</keyword>
<keyword evidence="1 6" id="KW-0699">rRNA-binding</keyword>
<dbReference type="GO" id="GO:0006412">
    <property type="term" value="P:translation"/>
    <property type="evidence" value="ECO:0007669"/>
    <property type="project" value="UniProtKB-UniRule"/>
</dbReference>
<evidence type="ECO:0000256" key="6">
    <source>
        <dbReference type="HAMAP-Rule" id="MF_00500"/>
    </source>
</evidence>